<reference evidence="1 2" key="1">
    <citation type="journal article" date="2022" name="G3 (Bethesda)">
        <title>Whole-genome sequence and methylome profiling of the almond [Prunus dulcis (Mill.) D.A. Webb] cultivar 'Nonpareil'.</title>
        <authorList>
            <person name="D'Amico-Willman K.M."/>
            <person name="Ouma W.Z."/>
            <person name="Meulia T."/>
            <person name="Sideli G.M."/>
            <person name="Gradziel T.M."/>
            <person name="Fresnedo-Ramirez J."/>
        </authorList>
    </citation>
    <scope>NUCLEOTIDE SEQUENCE [LARGE SCALE GENOMIC DNA]</scope>
    <source>
        <strain evidence="1">Clone GOH B32 T37-40</strain>
    </source>
</reference>
<proteinExistence type="predicted"/>
<dbReference type="Proteomes" id="UP001054821">
    <property type="component" value="Chromosome 6"/>
</dbReference>
<dbReference type="AlphaFoldDB" id="A0AAD4VHK6"/>
<evidence type="ECO:0000313" key="2">
    <source>
        <dbReference type="Proteomes" id="UP001054821"/>
    </source>
</evidence>
<keyword evidence="2" id="KW-1185">Reference proteome</keyword>
<gene>
    <name evidence="1" type="ORF">L3X38_033557</name>
</gene>
<accession>A0AAD4VHK6</accession>
<dbReference type="EMBL" id="JAJFAZ020000006">
    <property type="protein sequence ID" value="KAI5324484.1"/>
    <property type="molecule type" value="Genomic_DNA"/>
</dbReference>
<name>A0AAD4VHK6_PRUDU</name>
<evidence type="ECO:0000313" key="1">
    <source>
        <dbReference type="EMBL" id="KAI5324484.1"/>
    </source>
</evidence>
<comment type="caution">
    <text evidence="1">The sequence shown here is derived from an EMBL/GenBank/DDBJ whole genome shotgun (WGS) entry which is preliminary data.</text>
</comment>
<protein>
    <submittedName>
        <fullName evidence="1">Uncharacterized protein</fullName>
    </submittedName>
</protein>
<organism evidence="1 2">
    <name type="scientific">Prunus dulcis</name>
    <name type="common">Almond</name>
    <name type="synonym">Amygdalus dulcis</name>
    <dbReference type="NCBI Taxonomy" id="3755"/>
    <lineage>
        <taxon>Eukaryota</taxon>
        <taxon>Viridiplantae</taxon>
        <taxon>Streptophyta</taxon>
        <taxon>Embryophyta</taxon>
        <taxon>Tracheophyta</taxon>
        <taxon>Spermatophyta</taxon>
        <taxon>Magnoliopsida</taxon>
        <taxon>eudicotyledons</taxon>
        <taxon>Gunneridae</taxon>
        <taxon>Pentapetalae</taxon>
        <taxon>rosids</taxon>
        <taxon>fabids</taxon>
        <taxon>Rosales</taxon>
        <taxon>Rosaceae</taxon>
        <taxon>Amygdaloideae</taxon>
        <taxon>Amygdaleae</taxon>
        <taxon>Prunus</taxon>
    </lineage>
</organism>
<sequence>MGWVFELGDPINFRLLQLSNLDISFTFELQLFKQTASSVHPLRSFSQQFVNEVKCKNFGLNIARQDLKEGRIWSFSASV</sequence>